<dbReference type="PANTHER" id="PTHR25462">
    <property type="entry name" value="BONUS, ISOFORM C-RELATED"/>
    <property type="match status" value="1"/>
</dbReference>
<protein>
    <submittedName>
        <fullName evidence="7">Uncharacterized protein</fullName>
    </submittedName>
</protein>
<keyword evidence="8" id="KW-1185">Reference proteome</keyword>
<feature type="domain" description="B box-type" evidence="6">
    <location>
        <begin position="84"/>
        <end position="128"/>
    </location>
</feature>
<dbReference type="PANTHER" id="PTHR25462:SF296">
    <property type="entry name" value="MEIOTIC P26, ISOFORM F"/>
    <property type="match status" value="1"/>
</dbReference>
<dbReference type="InterPro" id="IPR047153">
    <property type="entry name" value="TRIM45/56/19-like"/>
</dbReference>
<evidence type="ECO:0000313" key="7">
    <source>
        <dbReference type="EMBL" id="KAK6195345.1"/>
    </source>
</evidence>
<dbReference type="InterPro" id="IPR001841">
    <property type="entry name" value="Znf_RING"/>
</dbReference>
<dbReference type="SUPFAM" id="SSF57850">
    <property type="entry name" value="RING/U-box"/>
    <property type="match status" value="1"/>
</dbReference>
<reference evidence="7 8" key="1">
    <citation type="submission" date="2024-01" db="EMBL/GenBank/DDBJ databases">
        <title>The genome of the rayed Mediterranean limpet Patella caerulea (Linnaeus, 1758).</title>
        <authorList>
            <person name="Anh-Thu Weber A."/>
            <person name="Halstead-Nussloch G."/>
        </authorList>
    </citation>
    <scope>NUCLEOTIDE SEQUENCE [LARGE SCALE GENOMIC DNA]</scope>
    <source>
        <strain evidence="7">AATW-2023a</strain>
        <tissue evidence="7">Whole specimen</tissue>
    </source>
</reference>
<dbReference type="PROSITE" id="PS50089">
    <property type="entry name" value="ZF_RING_2"/>
    <property type="match status" value="1"/>
</dbReference>
<proteinExistence type="predicted"/>
<keyword evidence="3" id="KW-0862">Zinc</keyword>
<evidence type="ECO:0000256" key="1">
    <source>
        <dbReference type="ARBA" id="ARBA00022723"/>
    </source>
</evidence>
<dbReference type="InterPro" id="IPR027370">
    <property type="entry name" value="Znf-RING_euk"/>
</dbReference>
<keyword evidence="2 4" id="KW-0863">Zinc-finger</keyword>
<evidence type="ECO:0000256" key="3">
    <source>
        <dbReference type="ARBA" id="ARBA00022833"/>
    </source>
</evidence>
<dbReference type="PROSITE" id="PS00518">
    <property type="entry name" value="ZF_RING_1"/>
    <property type="match status" value="1"/>
</dbReference>
<dbReference type="GO" id="GO:0008270">
    <property type="term" value="F:zinc ion binding"/>
    <property type="evidence" value="ECO:0007669"/>
    <property type="project" value="UniProtKB-KW"/>
</dbReference>
<evidence type="ECO:0000256" key="2">
    <source>
        <dbReference type="ARBA" id="ARBA00022771"/>
    </source>
</evidence>
<dbReference type="InterPro" id="IPR017907">
    <property type="entry name" value="Znf_RING_CS"/>
</dbReference>
<evidence type="ECO:0000313" key="8">
    <source>
        <dbReference type="Proteomes" id="UP001347796"/>
    </source>
</evidence>
<dbReference type="InterPro" id="IPR000315">
    <property type="entry name" value="Znf_B-box"/>
</dbReference>
<comment type="caution">
    <text evidence="7">The sequence shown here is derived from an EMBL/GenBank/DDBJ whole genome shotgun (WGS) entry which is preliminary data.</text>
</comment>
<dbReference type="InterPro" id="IPR013083">
    <property type="entry name" value="Znf_RING/FYVE/PHD"/>
</dbReference>
<gene>
    <name evidence="7" type="ORF">SNE40_000796</name>
</gene>
<dbReference type="SUPFAM" id="SSF57845">
    <property type="entry name" value="B-box zinc-binding domain"/>
    <property type="match status" value="1"/>
</dbReference>
<dbReference type="Gene3D" id="3.30.160.60">
    <property type="entry name" value="Classic Zinc Finger"/>
    <property type="match status" value="1"/>
</dbReference>
<name>A0AAN8KCL4_PATCE</name>
<sequence length="425" mass="48558">MAKVSDKNSCSICLNTFRNPKALSCLHTFCETCLDDYINNIAIFKVFHCPLCRKAYSVPEKGAKEFPTNFYVHDQLKDAEKGDKKEIKCETHTANVIDSYCSNCKTLMCAECISSDHYAHDVHKVKDVPTEAILKELQKSTNNLKCQLRKFETYLGCVKGIIKEIKTSAESYCNEVDQKVHNICEAAVKIGKEMKADIQKKCQDEEKRWTTLMDEAKIMLLQLETQIKYASTVSNEGCTIDIVNATKVADFQKLENDRRVLPAITNPRLVEFRSNDIDSLIFSDICLLGEVGYVEEEMFEHSFNINNVGCYWQNSPSETICTQLPFSIGLKVHKPSSSMYLSIILNRFEFGTKSCRGLFTLKLLNKKNDDKSLYNQFYDTFSPGHWREWDDGLSWSKIIDLENGFVNEDGIFTVQAKCSLMLSKF</sequence>
<dbReference type="SUPFAM" id="SSF49599">
    <property type="entry name" value="TRAF domain-like"/>
    <property type="match status" value="1"/>
</dbReference>
<dbReference type="EMBL" id="JAZGQO010000001">
    <property type="protein sequence ID" value="KAK6195345.1"/>
    <property type="molecule type" value="Genomic_DNA"/>
</dbReference>
<keyword evidence="1" id="KW-0479">Metal-binding</keyword>
<evidence type="ECO:0000259" key="6">
    <source>
        <dbReference type="PROSITE" id="PS50119"/>
    </source>
</evidence>
<dbReference type="Proteomes" id="UP001347796">
    <property type="component" value="Unassembled WGS sequence"/>
</dbReference>
<dbReference type="PROSITE" id="PS50119">
    <property type="entry name" value="ZF_BBOX"/>
    <property type="match status" value="1"/>
</dbReference>
<evidence type="ECO:0000259" key="5">
    <source>
        <dbReference type="PROSITE" id="PS50089"/>
    </source>
</evidence>
<dbReference type="Pfam" id="PF13445">
    <property type="entry name" value="zf-RING_UBOX"/>
    <property type="match status" value="1"/>
</dbReference>
<feature type="domain" description="RING-type" evidence="5">
    <location>
        <begin position="10"/>
        <end position="53"/>
    </location>
</feature>
<dbReference type="SMART" id="SM00184">
    <property type="entry name" value="RING"/>
    <property type="match status" value="1"/>
</dbReference>
<dbReference type="Pfam" id="PF00643">
    <property type="entry name" value="zf-B_box"/>
    <property type="match status" value="1"/>
</dbReference>
<evidence type="ECO:0000256" key="4">
    <source>
        <dbReference type="PROSITE-ProRule" id="PRU00024"/>
    </source>
</evidence>
<dbReference type="AlphaFoldDB" id="A0AAN8KCL4"/>
<accession>A0AAN8KCL4</accession>
<organism evidence="7 8">
    <name type="scientific">Patella caerulea</name>
    <name type="common">Rayed Mediterranean limpet</name>
    <dbReference type="NCBI Taxonomy" id="87958"/>
    <lineage>
        <taxon>Eukaryota</taxon>
        <taxon>Metazoa</taxon>
        <taxon>Spiralia</taxon>
        <taxon>Lophotrochozoa</taxon>
        <taxon>Mollusca</taxon>
        <taxon>Gastropoda</taxon>
        <taxon>Patellogastropoda</taxon>
        <taxon>Patelloidea</taxon>
        <taxon>Patellidae</taxon>
        <taxon>Patella</taxon>
    </lineage>
</organism>
<dbReference type="Gene3D" id="3.30.40.10">
    <property type="entry name" value="Zinc/RING finger domain, C3HC4 (zinc finger)"/>
    <property type="match status" value="1"/>
</dbReference>